<dbReference type="InterPro" id="IPR050832">
    <property type="entry name" value="Bact_Acetyltransf"/>
</dbReference>
<dbReference type="GO" id="GO:0016747">
    <property type="term" value="F:acyltransferase activity, transferring groups other than amino-acyl groups"/>
    <property type="evidence" value="ECO:0007669"/>
    <property type="project" value="InterPro"/>
</dbReference>
<dbReference type="InterPro" id="IPR000182">
    <property type="entry name" value="GNAT_dom"/>
</dbReference>
<dbReference type="InterPro" id="IPR016181">
    <property type="entry name" value="Acyl_CoA_acyltransferase"/>
</dbReference>
<reference evidence="4" key="1">
    <citation type="submission" date="2020-05" db="EMBL/GenBank/DDBJ databases">
        <authorList>
            <person name="Chiriac C."/>
            <person name="Salcher M."/>
            <person name="Ghai R."/>
            <person name="Kavagutti S V."/>
        </authorList>
    </citation>
    <scope>NUCLEOTIDE SEQUENCE</scope>
</reference>
<dbReference type="InterPro" id="IPR056935">
    <property type="entry name" value="Rv0428c-like_C"/>
</dbReference>
<sequence>MGKRVSVRVVDADGSTRDLVGTLVSPTTVKRRDESEVEFDPAAISHWRVVAMTSQKAGTGAPMSVRVREIEAAAACTWPAEITVMSGGWLLRSSGGVTRRANSALPLGNPPFGDPDSGVEHAVAEVVEFARMHGMRPAIQVALPVYAPLDEHLAESGWEAASEHHVLVHDARSIGVREPSTLPRRWKLRHEDQPSEAWRSVQGRDAEAIIMSRWPADYLSLWADDIPVGAGRLAISDGWGVITRVFVSPACRRSGAGVAIMEELARVALASGVERLAVQVSDDNRPALGLYARLGFRHHHTYRHRVHEALSAQESPSADKALGG</sequence>
<keyword evidence="2" id="KW-0012">Acyltransferase</keyword>
<dbReference type="CDD" id="cd04301">
    <property type="entry name" value="NAT_SF"/>
    <property type="match status" value="1"/>
</dbReference>
<evidence type="ECO:0000256" key="1">
    <source>
        <dbReference type="ARBA" id="ARBA00022679"/>
    </source>
</evidence>
<evidence type="ECO:0000313" key="4">
    <source>
        <dbReference type="EMBL" id="CAB5001083.1"/>
    </source>
</evidence>
<evidence type="ECO:0000256" key="2">
    <source>
        <dbReference type="ARBA" id="ARBA00023315"/>
    </source>
</evidence>
<name>A0A6J7PD24_9ZZZZ</name>
<evidence type="ECO:0000259" key="3">
    <source>
        <dbReference type="PROSITE" id="PS51186"/>
    </source>
</evidence>
<organism evidence="4">
    <name type="scientific">freshwater metagenome</name>
    <dbReference type="NCBI Taxonomy" id="449393"/>
    <lineage>
        <taxon>unclassified sequences</taxon>
        <taxon>metagenomes</taxon>
        <taxon>ecological metagenomes</taxon>
    </lineage>
</organism>
<dbReference type="EMBL" id="CAFBPD010000039">
    <property type="protein sequence ID" value="CAB5001083.1"/>
    <property type="molecule type" value="Genomic_DNA"/>
</dbReference>
<accession>A0A6J7PD24</accession>
<dbReference type="PANTHER" id="PTHR43877:SF2">
    <property type="entry name" value="AMINOALKYLPHOSPHONATE N-ACETYLTRANSFERASE-RELATED"/>
    <property type="match status" value="1"/>
</dbReference>
<dbReference type="PROSITE" id="PS51186">
    <property type="entry name" value="GNAT"/>
    <property type="match status" value="1"/>
</dbReference>
<dbReference type="AlphaFoldDB" id="A0A6J7PD24"/>
<proteinExistence type="predicted"/>
<gene>
    <name evidence="4" type="ORF">UFOPK4061_00320</name>
</gene>
<protein>
    <submittedName>
        <fullName evidence="4">Unannotated protein</fullName>
    </submittedName>
</protein>
<dbReference type="PANTHER" id="PTHR43877">
    <property type="entry name" value="AMINOALKYLPHOSPHONATE N-ACETYLTRANSFERASE-RELATED-RELATED"/>
    <property type="match status" value="1"/>
</dbReference>
<dbReference type="SUPFAM" id="SSF55729">
    <property type="entry name" value="Acyl-CoA N-acyltransferases (Nat)"/>
    <property type="match status" value="1"/>
</dbReference>
<dbReference type="Pfam" id="PF24553">
    <property type="entry name" value="Rv0428c_C"/>
    <property type="match status" value="1"/>
</dbReference>
<feature type="domain" description="N-acetyltransferase" evidence="3">
    <location>
        <begin position="172"/>
        <end position="317"/>
    </location>
</feature>
<keyword evidence="1" id="KW-0808">Transferase</keyword>
<dbReference type="Gene3D" id="3.40.630.30">
    <property type="match status" value="1"/>
</dbReference>